<accession>A0A9P6KJ29</accession>
<feature type="compositionally biased region" description="Polar residues" evidence="1">
    <location>
        <begin position="70"/>
        <end position="81"/>
    </location>
</feature>
<feature type="region of interest" description="Disordered" evidence="1">
    <location>
        <begin position="184"/>
        <end position="221"/>
    </location>
</feature>
<reference evidence="3" key="1">
    <citation type="journal article" date="2020" name="Mol. Plant Microbe Interact.">
        <title>Genome Sequence of the Biocontrol Agent Coniothyrium minitans strain Conio (IMI 134523).</title>
        <authorList>
            <person name="Patel D."/>
            <person name="Shittu T.A."/>
            <person name="Baroncelli R."/>
            <person name="Muthumeenakshi S."/>
            <person name="Osborne T.H."/>
            <person name="Janganan T.K."/>
            <person name="Sreenivasaprasad S."/>
        </authorList>
    </citation>
    <scope>NUCLEOTIDE SEQUENCE</scope>
    <source>
        <strain evidence="3">Conio</strain>
    </source>
</reference>
<organism evidence="3 4">
    <name type="scientific">Paraphaeosphaeria minitans</name>
    <dbReference type="NCBI Taxonomy" id="565426"/>
    <lineage>
        <taxon>Eukaryota</taxon>
        <taxon>Fungi</taxon>
        <taxon>Dikarya</taxon>
        <taxon>Ascomycota</taxon>
        <taxon>Pezizomycotina</taxon>
        <taxon>Dothideomycetes</taxon>
        <taxon>Pleosporomycetidae</taxon>
        <taxon>Pleosporales</taxon>
        <taxon>Massarineae</taxon>
        <taxon>Didymosphaeriaceae</taxon>
        <taxon>Paraphaeosphaeria</taxon>
    </lineage>
</organism>
<dbReference type="EMBL" id="WJXW01000021">
    <property type="protein sequence ID" value="KAF9728350.1"/>
    <property type="molecule type" value="Genomic_DNA"/>
</dbReference>
<comment type="caution">
    <text evidence="3">The sequence shown here is derived from an EMBL/GenBank/DDBJ whole genome shotgun (WGS) entry which is preliminary data.</text>
</comment>
<evidence type="ECO:0000256" key="2">
    <source>
        <dbReference type="SAM" id="Phobius"/>
    </source>
</evidence>
<sequence>MPPTASSLAPNAMLLPCLVPSGDAPSGALPSCGAVVAMSSATKPPSSQPANSIITLAADPENPIVGMATSLDSSATPSSRAAQMPSAAPPPLDTAPTRSTLTTLASSRSHISIFSSTPPSAADLDPLSTPFADYLPGTPPVLIALYVVVLVWTLLFGYAMYHIYRADARPRRVAAHPQWRRQLNMHGQRSPKKAEGRFDMRRAGGRGGGAEIGGRIGRVGM</sequence>
<protein>
    <submittedName>
        <fullName evidence="3">Uncharacterized protein</fullName>
    </submittedName>
</protein>
<gene>
    <name evidence="3" type="ORF">PMIN01_13631</name>
</gene>
<keyword evidence="2" id="KW-1133">Transmembrane helix</keyword>
<feature type="compositionally biased region" description="Basic and acidic residues" evidence="1">
    <location>
        <begin position="192"/>
        <end position="202"/>
    </location>
</feature>
<evidence type="ECO:0000313" key="3">
    <source>
        <dbReference type="EMBL" id="KAF9728350.1"/>
    </source>
</evidence>
<evidence type="ECO:0000313" key="4">
    <source>
        <dbReference type="Proteomes" id="UP000756921"/>
    </source>
</evidence>
<keyword evidence="2" id="KW-0812">Transmembrane</keyword>
<dbReference type="OrthoDB" id="3795578at2759"/>
<keyword evidence="4" id="KW-1185">Reference proteome</keyword>
<keyword evidence="2" id="KW-0472">Membrane</keyword>
<name>A0A9P6KJ29_9PLEO</name>
<feature type="compositionally biased region" description="Gly residues" evidence="1">
    <location>
        <begin position="205"/>
        <end position="221"/>
    </location>
</feature>
<dbReference type="Proteomes" id="UP000756921">
    <property type="component" value="Unassembled WGS sequence"/>
</dbReference>
<proteinExistence type="predicted"/>
<feature type="region of interest" description="Disordered" evidence="1">
    <location>
        <begin position="68"/>
        <end position="98"/>
    </location>
</feature>
<dbReference type="AlphaFoldDB" id="A0A9P6KJ29"/>
<evidence type="ECO:0000256" key="1">
    <source>
        <dbReference type="SAM" id="MobiDB-lite"/>
    </source>
</evidence>
<feature type="transmembrane region" description="Helical" evidence="2">
    <location>
        <begin position="143"/>
        <end position="164"/>
    </location>
</feature>